<sequence>MLKSRLGCCLWQPLLCLYKSSGILASSVVGEFIQRSSRVIKIPGILSARHVPSCVEFPEGLSCLVRLPHLVLRIVGQQEEPENVSHLPYGLFRAEAVGKNTLPGQVQFRRGKIQEQEAK</sequence>
<protein>
    <recommendedName>
        <fullName evidence="4">Secreted protein</fullName>
    </recommendedName>
</protein>
<proteinExistence type="predicted"/>
<evidence type="ECO:0008006" key="4">
    <source>
        <dbReference type="Google" id="ProtNLM"/>
    </source>
</evidence>
<reference evidence="2 3" key="1">
    <citation type="submission" date="2019-05" db="EMBL/GenBank/DDBJ databases">
        <title>Another draft genome of Portunus trituberculatus and its Hox gene families provides insights of decapod evolution.</title>
        <authorList>
            <person name="Jeong J.-H."/>
            <person name="Song I."/>
            <person name="Kim S."/>
            <person name="Choi T."/>
            <person name="Kim D."/>
            <person name="Ryu S."/>
            <person name="Kim W."/>
        </authorList>
    </citation>
    <scope>NUCLEOTIDE SEQUENCE [LARGE SCALE GENOMIC DNA]</scope>
    <source>
        <tissue evidence="2">Muscle</tissue>
    </source>
</reference>
<feature type="chain" id="PRO_5023052557" description="Secreted protein" evidence="1">
    <location>
        <begin position="26"/>
        <end position="119"/>
    </location>
</feature>
<comment type="caution">
    <text evidence="2">The sequence shown here is derived from an EMBL/GenBank/DDBJ whole genome shotgun (WGS) entry which is preliminary data.</text>
</comment>
<keyword evidence="3" id="KW-1185">Reference proteome</keyword>
<organism evidence="2 3">
    <name type="scientific">Portunus trituberculatus</name>
    <name type="common">Swimming crab</name>
    <name type="synonym">Neptunus trituberculatus</name>
    <dbReference type="NCBI Taxonomy" id="210409"/>
    <lineage>
        <taxon>Eukaryota</taxon>
        <taxon>Metazoa</taxon>
        <taxon>Ecdysozoa</taxon>
        <taxon>Arthropoda</taxon>
        <taxon>Crustacea</taxon>
        <taxon>Multicrustacea</taxon>
        <taxon>Malacostraca</taxon>
        <taxon>Eumalacostraca</taxon>
        <taxon>Eucarida</taxon>
        <taxon>Decapoda</taxon>
        <taxon>Pleocyemata</taxon>
        <taxon>Brachyura</taxon>
        <taxon>Eubrachyura</taxon>
        <taxon>Portunoidea</taxon>
        <taxon>Portunidae</taxon>
        <taxon>Portuninae</taxon>
        <taxon>Portunus</taxon>
    </lineage>
</organism>
<dbReference type="AlphaFoldDB" id="A0A5B7GTP9"/>
<feature type="signal peptide" evidence="1">
    <location>
        <begin position="1"/>
        <end position="25"/>
    </location>
</feature>
<gene>
    <name evidence="2" type="ORF">E2C01_057711</name>
</gene>
<evidence type="ECO:0000256" key="1">
    <source>
        <dbReference type="SAM" id="SignalP"/>
    </source>
</evidence>
<evidence type="ECO:0000313" key="3">
    <source>
        <dbReference type="Proteomes" id="UP000324222"/>
    </source>
</evidence>
<name>A0A5B7GTP9_PORTR</name>
<dbReference type="Proteomes" id="UP000324222">
    <property type="component" value="Unassembled WGS sequence"/>
</dbReference>
<dbReference type="EMBL" id="VSRR010021044">
    <property type="protein sequence ID" value="MPC63611.1"/>
    <property type="molecule type" value="Genomic_DNA"/>
</dbReference>
<accession>A0A5B7GTP9</accession>
<keyword evidence="1" id="KW-0732">Signal</keyword>
<evidence type="ECO:0000313" key="2">
    <source>
        <dbReference type="EMBL" id="MPC63611.1"/>
    </source>
</evidence>